<accession>A0A1I5RNM8</accession>
<dbReference type="AlphaFoldDB" id="A0A1I5RNM8"/>
<evidence type="ECO:0000313" key="2">
    <source>
        <dbReference type="EMBL" id="SFP60149.1"/>
    </source>
</evidence>
<dbReference type="OrthoDB" id="742239at2"/>
<name>A0A1I5RNM8_9BACT</name>
<proteinExistence type="predicted"/>
<organism evidence="2 3">
    <name type="scientific">Parafilimonas terrae</name>
    <dbReference type="NCBI Taxonomy" id="1465490"/>
    <lineage>
        <taxon>Bacteria</taxon>
        <taxon>Pseudomonadati</taxon>
        <taxon>Bacteroidota</taxon>
        <taxon>Chitinophagia</taxon>
        <taxon>Chitinophagales</taxon>
        <taxon>Chitinophagaceae</taxon>
        <taxon>Parafilimonas</taxon>
    </lineage>
</organism>
<dbReference type="NCBIfam" id="TIGR04390">
    <property type="entry name" value="OMP_YaiO_dom"/>
    <property type="match status" value="1"/>
</dbReference>
<feature type="domain" description="YaiO beta-barrel" evidence="1">
    <location>
        <begin position="46"/>
        <end position="211"/>
    </location>
</feature>
<dbReference type="RefSeq" id="WP_090653867.1">
    <property type="nucleotide sequence ID" value="NZ_FOXQ01000001.1"/>
</dbReference>
<reference evidence="2 3" key="1">
    <citation type="submission" date="2016-10" db="EMBL/GenBank/DDBJ databases">
        <authorList>
            <person name="de Groot N.N."/>
        </authorList>
    </citation>
    <scope>NUCLEOTIDE SEQUENCE [LARGE SCALE GENOMIC DNA]</scope>
    <source>
        <strain evidence="2 3">DSM 28286</strain>
    </source>
</reference>
<evidence type="ECO:0000259" key="1">
    <source>
        <dbReference type="Pfam" id="PF19413"/>
    </source>
</evidence>
<dbReference type="EMBL" id="FOXQ01000001">
    <property type="protein sequence ID" value="SFP60149.1"/>
    <property type="molecule type" value="Genomic_DNA"/>
</dbReference>
<evidence type="ECO:0000313" key="3">
    <source>
        <dbReference type="Proteomes" id="UP000199031"/>
    </source>
</evidence>
<protein>
    <submittedName>
        <fullName evidence="2">Outer membrane protein, YaiO family</fullName>
    </submittedName>
</protein>
<dbReference type="Pfam" id="PF19413">
    <property type="entry name" value="YaiO"/>
    <property type="match status" value="1"/>
</dbReference>
<sequence length="280" mass="32254">MKYIGLFILVQLFYTKAIAENSCNIIDTVTQVTVFSDTTIKEKPQQKLLLSVDQLRYSPQEVNITQIGAGYSIKGKNDHLILKFNNAFSGHDYSAQLFSEYYHNFSKKDYINILLAGSDGKFFPAFIAGFSNFFVPGKGWELQAGARVYAPKNDSRSFVFPVGVSKQIDKHFFGYTLYMVEQKKQLSFVNNFNYRYYFKGDQFFSLNYGIGDRYNIFQPENVTDIPASKMNTQTVNALFTTPVGAKWNLELHFTYEHYKDSKSDKDFNIYMPGLMVSRKL</sequence>
<gene>
    <name evidence="2" type="ORF">SAMN05444277_101343</name>
</gene>
<dbReference type="Proteomes" id="UP000199031">
    <property type="component" value="Unassembled WGS sequence"/>
</dbReference>
<dbReference type="InterPro" id="IPR030887">
    <property type="entry name" value="Beta-barrel_YaiO"/>
</dbReference>
<keyword evidence="3" id="KW-1185">Reference proteome</keyword>